<comment type="caution">
    <text evidence="6">The sequence shown here is derived from an EMBL/GenBank/DDBJ whole genome shotgun (WGS) entry which is preliminary data.</text>
</comment>
<dbReference type="InterPro" id="IPR051453">
    <property type="entry name" value="MBL_Glyoxalase_II"/>
</dbReference>
<gene>
    <name evidence="6" type="ORF">DPQ25_02265</name>
</gene>
<evidence type="ECO:0000313" key="7">
    <source>
        <dbReference type="Proteomes" id="UP000249377"/>
    </source>
</evidence>
<dbReference type="CDD" id="cd06262">
    <property type="entry name" value="metallo-hydrolase-like_MBL-fold"/>
    <property type="match status" value="1"/>
</dbReference>
<evidence type="ECO:0000256" key="2">
    <source>
        <dbReference type="ARBA" id="ARBA00022723"/>
    </source>
</evidence>
<feature type="domain" description="Metallo-beta-lactamase" evidence="5">
    <location>
        <begin position="12"/>
        <end position="190"/>
    </location>
</feature>
<evidence type="ECO:0000313" key="6">
    <source>
        <dbReference type="EMBL" id="RAQ30350.1"/>
    </source>
</evidence>
<comment type="cofactor">
    <cofactor evidence="1">
        <name>Zn(2+)</name>
        <dbReference type="ChEBI" id="CHEBI:29105"/>
    </cofactor>
</comment>
<protein>
    <submittedName>
        <fullName evidence="6">MBL fold metallo-hydrolase</fullName>
    </submittedName>
</protein>
<keyword evidence="3 6" id="KW-0378">Hydrolase</keyword>
<name>A0A328UJI3_9FIRM</name>
<proteinExistence type="predicted"/>
<dbReference type="PANTHER" id="PTHR46233:SF3">
    <property type="entry name" value="HYDROXYACYLGLUTATHIONE HYDROLASE GLOC"/>
    <property type="match status" value="1"/>
</dbReference>
<keyword evidence="2" id="KW-0479">Metal-binding</keyword>
<evidence type="ECO:0000256" key="1">
    <source>
        <dbReference type="ARBA" id="ARBA00001947"/>
    </source>
</evidence>
<dbReference type="RefSeq" id="WP_112331547.1">
    <property type="nucleotide sequence ID" value="NZ_JADPHD010000001.1"/>
</dbReference>
<keyword evidence="4" id="KW-0862">Zinc</keyword>
<dbReference type="PANTHER" id="PTHR46233">
    <property type="entry name" value="HYDROXYACYLGLUTATHIONE HYDROLASE GLOC"/>
    <property type="match status" value="1"/>
</dbReference>
<organism evidence="6 7">
    <name type="scientific">Hydrogeniiclostridium mannosilyticum</name>
    <dbReference type="NCBI Taxonomy" id="2764322"/>
    <lineage>
        <taxon>Bacteria</taxon>
        <taxon>Bacillati</taxon>
        <taxon>Bacillota</taxon>
        <taxon>Clostridia</taxon>
        <taxon>Eubacteriales</taxon>
        <taxon>Acutalibacteraceae</taxon>
        <taxon>Hydrogeniiclostridium</taxon>
    </lineage>
</organism>
<dbReference type="GO" id="GO:0046872">
    <property type="term" value="F:metal ion binding"/>
    <property type="evidence" value="ECO:0007669"/>
    <property type="project" value="UniProtKB-KW"/>
</dbReference>
<dbReference type="InterPro" id="IPR036866">
    <property type="entry name" value="RibonucZ/Hydroxyglut_hydro"/>
</dbReference>
<dbReference type="SMART" id="SM00849">
    <property type="entry name" value="Lactamase_B"/>
    <property type="match status" value="1"/>
</dbReference>
<dbReference type="GO" id="GO:0016787">
    <property type="term" value="F:hydrolase activity"/>
    <property type="evidence" value="ECO:0007669"/>
    <property type="project" value="UniProtKB-KW"/>
</dbReference>
<keyword evidence="7" id="KW-1185">Reference proteome</keyword>
<sequence length="209" mass="22429">MKIKRITGGMLPVNCYLLTDDATGETAVIDPGFFSPELADAIWQAGSKNIKAILLTHGHFDHTGGLAQVHRMTGAKIYIGREDAAFLHDPALSLSSMLSAAPQPVITPDVLISEGDSIPLGGLSIRALHTPGHTAGSYCYLVGDALFSGDTLFQQSCGRTDFPTGDSAAMARSLRRLADLPGNLQVYPGHEGETTLDMERRFNPYMQNN</sequence>
<dbReference type="SUPFAM" id="SSF56281">
    <property type="entry name" value="Metallo-hydrolase/oxidoreductase"/>
    <property type="match status" value="1"/>
</dbReference>
<dbReference type="Gene3D" id="3.60.15.10">
    <property type="entry name" value="Ribonuclease Z/Hydroxyacylglutathione hydrolase-like"/>
    <property type="match status" value="1"/>
</dbReference>
<dbReference type="Pfam" id="PF00753">
    <property type="entry name" value="Lactamase_B"/>
    <property type="match status" value="1"/>
</dbReference>
<accession>A0A328UJI3</accession>
<dbReference type="AlphaFoldDB" id="A0A328UJI3"/>
<evidence type="ECO:0000256" key="3">
    <source>
        <dbReference type="ARBA" id="ARBA00022801"/>
    </source>
</evidence>
<dbReference type="EMBL" id="QLYR01000001">
    <property type="protein sequence ID" value="RAQ30350.1"/>
    <property type="molecule type" value="Genomic_DNA"/>
</dbReference>
<dbReference type="InterPro" id="IPR001279">
    <property type="entry name" value="Metallo-B-lactamas"/>
</dbReference>
<reference evidence="6 7" key="1">
    <citation type="submission" date="2018-06" db="EMBL/GenBank/DDBJ databases">
        <title>Noncontiguous genome sequence of Ruminococcaceae bacterium ASD2818.</title>
        <authorList>
            <person name="Chaplin A.V."/>
            <person name="Sokolova S.R."/>
            <person name="Kochetkova T.O."/>
            <person name="Goltsov A.Y."/>
            <person name="Trofimov D.Y."/>
            <person name="Efimov B.A."/>
        </authorList>
    </citation>
    <scope>NUCLEOTIDE SEQUENCE [LARGE SCALE GENOMIC DNA]</scope>
    <source>
        <strain evidence="6 7">ASD2818</strain>
    </source>
</reference>
<evidence type="ECO:0000256" key="4">
    <source>
        <dbReference type="ARBA" id="ARBA00022833"/>
    </source>
</evidence>
<dbReference type="Proteomes" id="UP000249377">
    <property type="component" value="Unassembled WGS sequence"/>
</dbReference>
<evidence type="ECO:0000259" key="5">
    <source>
        <dbReference type="SMART" id="SM00849"/>
    </source>
</evidence>